<feature type="signal peptide" evidence="1">
    <location>
        <begin position="1"/>
        <end position="23"/>
    </location>
</feature>
<keyword evidence="4" id="KW-1185">Reference proteome</keyword>
<gene>
    <name evidence="3" type="ORF">NKR19_g2400</name>
</gene>
<organism evidence="3 4">
    <name type="scientific">Coniochaeta hoffmannii</name>
    <dbReference type="NCBI Taxonomy" id="91930"/>
    <lineage>
        <taxon>Eukaryota</taxon>
        <taxon>Fungi</taxon>
        <taxon>Dikarya</taxon>
        <taxon>Ascomycota</taxon>
        <taxon>Pezizomycotina</taxon>
        <taxon>Sordariomycetes</taxon>
        <taxon>Sordariomycetidae</taxon>
        <taxon>Coniochaetales</taxon>
        <taxon>Coniochaetaceae</taxon>
        <taxon>Coniochaeta</taxon>
    </lineage>
</organism>
<evidence type="ECO:0000313" key="3">
    <source>
        <dbReference type="EMBL" id="KAJ9161337.1"/>
    </source>
</evidence>
<comment type="caution">
    <text evidence="3">The sequence shown here is derived from an EMBL/GenBank/DDBJ whole genome shotgun (WGS) entry which is preliminary data.</text>
</comment>
<dbReference type="Pfam" id="PF08881">
    <property type="entry name" value="CVNH"/>
    <property type="match status" value="1"/>
</dbReference>
<proteinExistence type="predicted"/>
<dbReference type="Gene3D" id="2.30.60.10">
    <property type="entry name" value="Cyanovirin-N"/>
    <property type="match status" value="1"/>
</dbReference>
<dbReference type="EMBL" id="JANBVN010000024">
    <property type="protein sequence ID" value="KAJ9161337.1"/>
    <property type="molecule type" value="Genomic_DNA"/>
</dbReference>
<dbReference type="InterPro" id="IPR036673">
    <property type="entry name" value="Cyanovirin-N_sf"/>
</dbReference>
<dbReference type="AlphaFoldDB" id="A0AA38SGP8"/>
<dbReference type="SUPFAM" id="SSF51322">
    <property type="entry name" value="Cyanovirin-N"/>
    <property type="match status" value="1"/>
</dbReference>
<name>A0AA38SGP8_9PEZI</name>
<evidence type="ECO:0000259" key="2">
    <source>
        <dbReference type="SMART" id="SM01111"/>
    </source>
</evidence>
<keyword evidence="1" id="KW-0732">Signal</keyword>
<feature type="chain" id="PRO_5041449535" description="Cyanovirin-N domain-containing protein" evidence="1">
    <location>
        <begin position="24"/>
        <end position="232"/>
    </location>
</feature>
<accession>A0AA38SGP8</accession>
<sequence length="232" mass="25230">MAPPSFRTLLLLVLLALANLASSQTNQFFPENGKGFLSAGCTDWIIRGADYDFALEAECPDQVCGNYVHTAISMNECLMNDNGNLYWNDTGYYSDSCRECYIAGDRYLYCACRQDETDDPLAEKIGMVDINMGIIVNYYGYLGCFGKVDFDRGRHNWPCKGTHWTPWSGSSKADKKDAMKLGIGANVSEPAAVTPRPGKTLVPRMKFVGAGGPNVTAGTNGSVSTVTVVPTT</sequence>
<dbReference type="InterPro" id="IPR011058">
    <property type="entry name" value="Cyanovirin-N"/>
</dbReference>
<dbReference type="SMART" id="SM01111">
    <property type="entry name" value="CVNH"/>
    <property type="match status" value="1"/>
</dbReference>
<protein>
    <recommendedName>
        <fullName evidence="2">Cyanovirin-N domain-containing protein</fullName>
    </recommendedName>
</protein>
<dbReference type="Proteomes" id="UP001174691">
    <property type="component" value="Unassembled WGS sequence"/>
</dbReference>
<evidence type="ECO:0000313" key="4">
    <source>
        <dbReference type="Proteomes" id="UP001174691"/>
    </source>
</evidence>
<feature type="domain" description="Cyanovirin-N" evidence="2">
    <location>
        <begin position="35"/>
        <end position="144"/>
    </location>
</feature>
<reference evidence="3" key="1">
    <citation type="submission" date="2022-07" db="EMBL/GenBank/DDBJ databases">
        <title>Fungi with potential for degradation of polypropylene.</title>
        <authorList>
            <person name="Gostincar C."/>
        </authorList>
    </citation>
    <scope>NUCLEOTIDE SEQUENCE</scope>
    <source>
        <strain evidence="3">EXF-13287</strain>
    </source>
</reference>
<evidence type="ECO:0000256" key="1">
    <source>
        <dbReference type="SAM" id="SignalP"/>
    </source>
</evidence>